<dbReference type="InterPro" id="IPR003615">
    <property type="entry name" value="HNH_nuc"/>
</dbReference>
<dbReference type="Gene3D" id="3.90.75.20">
    <property type="match status" value="1"/>
</dbReference>
<evidence type="ECO:0000313" key="3">
    <source>
        <dbReference type="EMBL" id="XCH43189.1"/>
    </source>
</evidence>
<accession>A0AAU8GMH2</accession>
<dbReference type="Pfam" id="PF07463">
    <property type="entry name" value="NUMOD4"/>
    <property type="match status" value="1"/>
</dbReference>
<keyword evidence="3" id="KW-0255">Endonuclease</keyword>
<dbReference type="GO" id="GO:0016788">
    <property type="term" value="F:hydrolase activity, acting on ester bonds"/>
    <property type="evidence" value="ECO:0007669"/>
    <property type="project" value="InterPro"/>
</dbReference>
<feature type="domain" description="HNH nuclease" evidence="2">
    <location>
        <begin position="67"/>
        <end position="111"/>
    </location>
</feature>
<organism evidence="3">
    <name type="scientific">Mycobacterium Phage Xandras</name>
    <dbReference type="NCBI Taxonomy" id="3158891"/>
    <lineage>
        <taxon>Viruses</taxon>
        <taxon>Duplodnaviria</taxon>
        <taxon>Heunggongvirae</taxon>
        <taxon>Uroviricota</taxon>
        <taxon>Caudoviricetes</taxon>
    </lineage>
</organism>
<name>A0AAU8GMH2_9CAUD</name>
<protein>
    <submittedName>
        <fullName evidence="3">HNH endonuclease</fullName>
    </submittedName>
</protein>
<dbReference type="SUPFAM" id="SSF54060">
    <property type="entry name" value="His-Me finger endonucleases"/>
    <property type="match status" value="1"/>
</dbReference>
<proteinExistence type="predicted"/>
<dbReference type="InterPro" id="IPR044925">
    <property type="entry name" value="His-Me_finger_sf"/>
</dbReference>
<evidence type="ECO:0000259" key="2">
    <source>
        <dbReference type="Pfam" id="PF13392"/>
    </source>
</evidence>
<dbReference type="EMBL" id="PP750962">
    <property type="protein sequence ID" value="XCH43189.1"/>
    <property type="molecule type" value="Genomic_DNA"/>
</dbReference>
<dbReference type="Pfam" id="PF13392">
    <property type="entry name" value="HNH_3"/>
    <property type="match status" value="1"/>
</dbReference>
<keyword evidence="3" id="KW-0378">Hydrolase</keyword>
<dbReference type="GO" id="GO:0004519">
    <property type="term" value="F:endonuclease activity"/>
    <property type="evidence" value="ECO:0007669"/>
    <property type="project" value="UniProtKB-KW"/>
</dbReference>
<dbReference type="InterPro" id="IPR010902">
    <property type="entry name" value="NUMOD4"/>
</dbReference>
<evidence type="ECO:0000259" key="1">
    <source>
        <dbReference type="Pfam" id="PF07463"/>
    </source>
</evidence>
<keyword evidence="3" id="KW-0540">Nuclease</keyword>
<feature type="domain" description="NUMOD4" evidence="1">
    <location>
        <begin position="5"/>
        <end position="58"/>
    </location>
</feature>
<gene>
    <name evidence="3" type="primary">110</name>
    <name evidence="3" type="ORF">SEA_XANDRAS_110</name>
</gene>
<sequence length="166" mass="18971">MATLERWLPIEGYEGCYEVSDQGRVRSLERLNARGARVRERILTPMLCGRPKYHMVALHRDGVRNVRKVHHLVLEAFVGPRLGDVLCRHKNDIPTDNRLSNLAWGTGSENQHDSVRNGRHAQSRKVKCRNSHPLSGDNLYVTPAGERACRECNRQAAHRYKARAKT</sequence>
<reference evidence="3" key="1">
    <citation type="submission" date="2024-04" db="EMBL/GenBank/DDBJ databases">
        <authorList>
            <person name="Gledhill A.E."/>
            <person name="Aguazul J.A."/>
            <person name="Arora A."/>
            <person name="Carby T.A."/>
            <person name="Cu A."/>
            <person name="Norman L.S."/>
            <person name="Parekh H."/>
            <person name="Patel S.R."/>
            <person name="Putnam S.L."/>
            <person name="Spalding G.K."/>
            <person name="Thomas J."/>
            <person name="Wallace P.J."/>
            <person name="King R.A."/>
            <person name="Rinehart C.A."/>
            <person name="Heard W.N."/>
            <person name="Ko C."/>
            <person name="Russell D.A."/>
            <person name="Jacobs-Sera D."/>
            <person name="Hatfull G.F."/>
        </authorList>
    </citation>
    <scope>NUCLEOTIDE SEQUENCE</scope>
</reference>